<dbReference type="Pfam" id="PF00059">
    <property type="entry name" value="Lectin_C"/>
    <property type="match status" value="1"/>
</dbReference>
<dbReference type="InterPro" id="IPR001304">
    <property type="entry name" value="C-type_lectin-like"/>
</dbReference>
<dbReference type="CDD" id="cd00037">
    <property type="entry name" value="CLECT"/>
    <property type="match status" value="1"/>
</dbReference>
<keyword evidence="1" id="KW-0732">Signal</keyword>
<dbReference type="InterPro" id="IPR016186">
    <property type="entry name" value="C-type_lectin-like/link_sf"/>
</dbReference>
<organism evidence="3">
    <name type="scientific">Melanaphis sacchari</name>
    <dbReference type="NCBI Taxonomy" id="742174"/>
    <lineage>
        <taxon>Eukaryota</taxon>
        <taxon>Metazoa</taxon>
        <taxon>Ecdysozoa</taxon>
        <taxon>Arthropoda</taxon>
        <taxon>Hexapoda</taxon>
        <taxon>Insecta</taxon>
        <taxon>Pterygota</taxon>
        <taxon>Neoptera</taxon>
        <taxon>Paraneoptera</taxon>
        <taxon>Hemiptera</taxon>
        <taxon>Sternorrhyncha</taxon>
        <taxon>Aphidomorpha</taxon>
        <taxon>Aphidoidea</taxon>
        <taxon>Aphididae</taxon>
        <taxon>Aphidini</taxon>
        <taxon>Melanaphis</taxon>
    </lineage>
</organism>
<evidence type="ECO:0000256" key="1">
    <source>
        <dbReference type="SAM" id="SignalP"/>
    </source>
</evidence>
<dbReference type="EMBL" id="GFXV01003035">
    <property type="protein sequence ID" value="MBW14840.1"/>
    <property type="molecule type" value="Transcribed_RNA"/>
</dbReference>
<dbReference type="AlphaFoldDB" id="A0A2H8TLF8"/>
<dbReference type="PANTHER" id="PTHR45710:SF34">
    <property type="match status" value="1"/>
</dbReference>
<name>A0A2H8TLF8_9HEMI</name>
<dbReference type="Gene3D" id="3.10.100.10">
    <property type="entry name" value="Mannose-Binding Protein A, subunit A"/>
    <property type="match status" value="1"/>
</dbReference>
<keyword evidence="3" id="KW-0675">Receptor</keyword>
<dbReference type="PROSITE" id="PS50041">
    <property type="entry name" value="C_TYPE_LECTIN_2"/>
    <property type="match status" value="1"/>
</dbReference>
<dbReference type="PANTHER" id="PTHR45710">
    <property type="entry name" value="C-TYPE LECTIN DOMAIN-CONTAINING PROTEIN 180"/>
    <property type="match status" value="1"/>
</dbReference>
<feature type="signal peptide" evidence="1">
    <location>
        <begin position="1"/>
        <end position="25"/>
    </location>
</feature>
<dbReference type="OrthoDB" id="2142683at2759"/>
<sequence length="297" mass="33353">MVNMIFSKIIVCVVIPLLSSTFVQSNRDFAHRLTTIEDLATRDNVINVPVALPTGYVVNRPSQNIASAGDRVDVNKEPSKEVSETDMYLLGAIEKLVHRMDLMEKRLKRSEELIQHIVEGNAANREDPCPGNFTRISHTCYHFSERQYNWKSAMSMCKSLGGNLLEFDNKDEQIDVLTYLIGDKYLRGYDYWTGGLNPGLLWIWANSARPVVPKDSTRPEDQISGSGRCLRLTPNATTKVYSYSGAECSNRHRYVCKHEENATDKALTRIHKALKDGSQQPKPTTVFGSSPLIAATV</sequence>
<dbReference type="InterPro" id="IPR016187">
    <property type="entry name" value="CTDL_fold"/>
</dbReference>
<proteinExistence type="predicted"/>
<evidence type="ECO:0000313" key="3">
    <source>
        <dbReference type="EMBL" id="MBW14840.1"/>
    </source>
</evidence>
<feature type="chain" id="PRO_5014198544" evidence="1">
    <location>
        <begin position="26"/>
        <end position="297"/>
    </location>
</feature>
<dbReference type="SUPFAM" id="SSF56436">
    <property type="entry name" value="C-type lectin-like"/>
    <property type="match status" value="1"/>
</dbReference>
<keyword evidence="3" id="KW-0449">Lipoprotein</keyword>
<reference evidence="3" key="1">
    <citation type="submission" date="2017-10" db="EMBL/GenBank/DDBJ databases">
        <title>Transcriptome Assembly of Sugarcane Aphid Adults.</title>
        <authorList>
            <person name="Scully E.D."/>
            <person name="Palmer N.A."/>
            <person name="Geib S.M."/>
            <person name="Sarath G."/>
            <person name="Sattler S.E."/>
        </authorList>
    </citation>
    <scope>NUCLEOTIDE SEQUENCE</scope>
    <source>
        <tissue evidence="3">Whole body</tissue>
    </source>
</reference>
<accession>A0A2H8TLF8</accession>
<evidence type="ECO:0000259" key="2">
    <source>
        <dbReference type="PROSITE" id="PS50041"/>
    </source>
</evidence>
<feature type="domain" description="C-type lectin" evidence="2">
    <location>
        <begin position="136"/>
        <end position="257"/>
    </location>
</feature>
<dbReference type="InterPro" id="IPR050828">
    <property type="entry name" value="C-type_lectin/matrix_domain"/>
</dbReference>
<dbReference type="SMART" id="SM00034">
    <property type="entry name" value="CLECT"/>
    <property type="match status" value="1"/>
</dbReference>
<gene>
    <name evidence="3" type="primary">OLR1</name>
</gene>
<protein>
    <submittedName>
        <fullName evidence="3">Oxidized low-density lipoprotein receptor 1</fullName>
    </submittedName>
</protein>